<proteinExistence type="predicted"/>
<dbReference type="InterPro" id="IPR013078">
    <property type="entry name" value="His_Pase_superF_clade-1"/>
</dbReference>
<dbReference type="HOGENOM" id="CLU_084603_3_1_3"/>
<dbReference type="PATRIC" id="fig|1173022.3.peg.3791"/>
<gene>
    <name evidence="3" type="ORF">Cri9333_3517</name>
</gene>
<dbReference type="SUPFAM" id="SSF53254">
    <property type="entry name" value="Phosphoglycerate mutase-like"/>
    <property type="match status" value="1"/>
</dbReference>
<keyword evidence="1" id="KW-0378">Hydrolase</keyword>
<dbReference type="Proteomes" id="UP000010472">
    <property type="component" value="Chromosome"/>
</dbReference>
<dbReference type="eggNOG" id="COG2062">
    <property type="taxonomic scope" value="Bacteria"/>
</dbReference>
<evidence type="ECO:0000313" key="3">
    <source>
        <dbReference type="EMBL" id="AFZ14342.1"/>
    </source>
</evidence>
<sequence>MITELFLIRHGIAGEPDSYANDAERQLTAKGHQKTKAVAKRLYEIGVRFDLILTSPLVRSRQTADILHSVGLSSRVEESSYLAPDGDYYAWLGWFQQWRDTPAESRSDRTESKLSKKGNKSQRSLIQLALVGHQPDLGNWAEILLWGDASQKLSLKKAGLIGITIPATTTPVSHSQLFLLTSPKWL</sequence>
<evidence type="ECO:0000256" key="1">
    <source>
        <dbReference type="ARBA" id="ARBA00022801"/>
    </source>
</evidence>
<dbReference type="Pfam" id="PF00300">
    <property type="entry name" value="His_Phos_1"/>
    <property type="match status" value="1"/>
</dbReference>
<dbReference type="RefSeq" id="WP_015204447.1">
    <property type="nucleotide sequence ID" value="NC_019753.1"/>
</dbReference>
<dbReference type="AlphaFoldDB" id="K9W3L2"/>
<dbReference type="CDD" id="cd07067">
    <property type="entry name" value="HP_PGM_like"/>
    <property type="match status" value="1"/>
</dbReference>
<keyword evidence="4" id="KW-1185">Reference proteome</keyword>
<dbReference type="STRING" id="1173022.Cri9333_3517"/>
<dbReference type="EMBL" id="CP003620">
    <property type="protein sequence ID" value="AFZ14342.1"/>
    <property type="molecule type" value="Genomic_DNA"/>
</dbReference>
<name>K9W3L2_9CYAN</name>
<dbReference type="SMART" id="SM00855">
    <property type="entry name" value="PGAM"/>
    <property type="match status" value="1"/>
</dbReference>
<dbReference type="KEGG" id="cep:Cri9333_3517"/>
<dbReference type="PANTHER" id="PTHR20935:SF0">
    <property type="entry name" value="SERINE_THREONINE-PROTEIN PHOSPHATASE PGAM5, MITOCHONDRIAL"/>
    <property type="match status" value="1"/>
</dbReference>
<accession>K9W3L2</accession>
<feature type="binding site" evidence="2">
    <location>
        <position position="59"/>
    </location>
    <ligand>
        <name>substrate</name>
    </ligand>
</feature>
<organism evidence="3 4">
    <name type="scientific">Crinalium epipsammum PCC 9333</name>
    <dbReference type="NCBI Taxonomy" id="1173022"/>
    <lineage>
        <taxon>Bacteria</taxon>
        <taxon>Bacillati</taxon>
        <taxon>Cyanobacteriota</taxon>
        <taxon>Cyanophyceae</taxon>
        <taxon>Gomontiellales</taxon>
        <taxon>Gomontiellaceae</taxon>
        <taxon>Crinalium</taxon>
    </lineage>
</organism>
<dbReference type="PANTHER" id="PTHR20935">
    <property type="entry name" value="PHOSPHOGLYCERATE MUTASE-RELATED"/>
    <property type="match status" value="1"/>
</dbReference>
<dbReference type="Gene3D" id="3.40.50.1240">
    <property type="entry name" value="Phosphoglycerate mutase-like"/>
    <property type="match status" value="1"/>
</dbReference>
<protein>
    <submittedName>
        <fullName evidence="3">Phosphohistidine phosphatase, SixA</fullName>
    </submittedName>
</protein>
<evidence type="ECO:0000313" key="4">
    <source>
        <dbReference type="Proteomes" id="UP000010472"/>
    </source>
</evidence>
<evidence type="ECO:0000256" key="2">
    <source>
        <dbReference type="PIRSR" id="PIRSR613078-2"/>
    </source>
</evidence>
<reference evidence="3 4" key="1">
    <citation type="submission" date="2012-06" db="EMBL/GenBank/DDBJ databases">
        <title>Finished chromosome of genome of Crinalium epipsammum PCC 9333.</title>
        <authorList>
            <consortium name="US DOE Joint Genome Institute"/>
            <person name="Gugger M."/>
            <person name="Coursin T."/>
            <person name="Rippka R."/>
            <person name="Tandeau De Marsac N."/>
            <person name="Huntemann M."/>
            <person name="Wei C.-L."/>
            <person name="Han J."/>
            <person name="Detter J.C."/>
            <person name="Han C."/>
            <person name="Tapia R."/>
            <person name="Davenport K."/>
            <person name="Daligault H."/>
            <person name="Erkkila T."/>
            <person name="Gu W."/>
            <person name="Munk A.C.C."/>
            <person name="Teshima H."/>
            <person name="Xu Y."/>
            <person name="Chain P."/>
            <person name="Chen A."/>
            <person name="Krypides N."/>
            <person name="Mavromatis K."/>
            <person name="Markowitz V."/>
            <person name="Szeto E."/>
            <person name="Ivanova N."/>
            <person name="Mikhailova N."/>
            <person name="Ovchinnikova G."/>
            <person name="Pagani I."/>
            <person name="Pati A."/>
            <person name="Goodwin L."/>
            <person name="Peters L."/>
            <person name="Pitluck S."/>
            <person name="Woyke T."/>
            <person name="Kerfeld C."/>
        </authorList>
    </citation>
    <scope>NUCLEOTIDE SEQUENCE [LARGE SCALE GENOMIC DNA]</scope>
    <source>
        <strain evidence="3 4">PCC 9333</strain>
    </source>
</reference>
<dbReference type="GO" id="GO:0016787">
    <property type="term" value="F:hydrolase activity"/>
    <property type="evidence" value="ECO:0007669"/>
    <property type="project" value="UniProtKB-KW"/>
</dbReference>
<dbReference type="InterPro" id="IPR029033">
    <property type="entry name" value="His_PPase_superfam"/>
</dbReference>
<dbReference type="InterPro" id="IPR051021">
    <property type="entry name" value="Mito_Ser/Thr_phosphatase"/>
</dbReference>